<dbReference type="Proteomes" id="UP000706172">
    <property type="component" value="Unassembled WGS sequence"/>
</dbReference>
<organism evidence="10 11">
    <name type="scientific">Desulfotignum balticum</name>
    <dbReference type="NCBI Taxonomy" id="115781"/>
    <lineage>
        <taxon>Bacteria</taxon>
        <taxon>Pseudomonadati</taxon>
        <taxon>Thermodesulfobacteriota</taxon>
        <taxon>Desulfobacteria</taxon>
        <taxon>Desulfobacterales</taxon>
        <taxon>Desulfobacteraceae</taxon>
        <taxon>Desulfotignum</taxon>
    </lineage>
</organism>
<dbReference type="InterPro" id="IPR013785">
    <property type="entry name" value="Aldolase_TIM"/>
</dbReference>
<evidence type="ECO:0000256" key="6">
    <source>
        <dbReference type="ARBA" id="ARBA00023270"/>
    </source>
</evidence>
<feature type="active site" description="Schiff-base intermediate with DXP" evidence="8">
    <location>
        <position position="98"/>
    </location>
</feature>
<feature type="binding site" evidence="8">
    <location>
        <begin position="207"/>
        <end position="208"/>
    </location>
    <ligand>
        <name>1-deoxy-D-xylulose 5-phosphate</name>
        <dbReference type="ChEBI" id="CHEBI:57792"/>
    </ligand>
</feature>
<dbReference type="PANTHER" id="PTHR34266">
    <property type="entry name" value="THIAZOLE SYNTHASE"/>
    <property type="match status" value="1"/>
</dbReference>
<dbReference type="HAMAP" id="MF_00443">
    <property type="entry name" value="ThiG"/>
    <property type="match status" value="1"/>
</dbReference>
<comment type="catalytic activity">
    <reaction evidence="7 8">
        <text>[ThiS sulfur-carrier protein]-C-terminal-Gly-aminoethanethioate + 2-iminoacetate + 1-deoxy-D-xylulose 5-phosphate = [ThiS sulfur-carrier protein]-C-terminal Gly-Gly + 2-[(2R,5Z)-2-carboxy-4-methylthiazol-5(2H)-ylidene]ethyl phosphate + 2 H2O + H(+)</text>
        <dbReference type="Rhea" id="RHEA:26297"/>
        <dbReference type="Rhea" id="RHEA-COMP:12909"/>
        <dbReference type="Rhea" id="RHEA-COMP:19908"/>
        <dbReference type="ChEBI" id="CHEBI:15377"/>
        <dbReference type="ChEBI" id="CHEBI:15378"/>
        <dbReference type="ChEBI" id="CHEBI:57792"/>
        <dbReference type="ChEBI" id="CHEBI:62899"/>
        <dbReference type="ChEBI" id="CHEBI:77846"/>
        <dbReference type="ChEBI" id="CHEBI:90778"/>
        <dbReference type="ChEBI" id="CHEBI:232372"/>
        <dbReference type="EC" id="2.8.1.10"/>
    </reaction>
</comment>
<evidence type="ECO:0000259" key="9">
    <source>
        <dbReference type="Pfam" id="PF05690"/>
    </source>
</evidence>
<comment type="subcellular location">
    <subcellularLocation>
        <location evidence="8">Cytoplasm</location>
    </subcellularLocation>
</comment>
<reference evidence="10" key="1">
    <citation type="submission" date="2020-07" db="EMBL/GenBank/DDBJ databases">
        <title>Severe corrosion of carbon steel in oil field produced water can be linked to methanogenic archaea containing a special type of NiFe hydrogenase.</title>
        <authorList>
            <person name="Lahme S."/>
            <person name="Mand J."/>
            <person name="Longwell J."/>
            <person name="Smith R."/>
            <person name="Enning D."/>
        </authorList>
    </citation>
    <scope>NUCLEOTIDE SEQUENCE</scope>
    <source>
        <strain evidence="10">MIC098Bin6</strain>
    </source>
</reference>
<evidence type="ECO:0000313" key="11">
    <source>
        <dbReference type="Proteomes" id="UP000706172"/>
    </source>
</evidence>
<dbReference type="PANTHER" id="PTHR34266:SF2">
    <property type="entry name" value="THIAZOLE SYNTHASE"/>
    <property type="match status" value="1"/>
</dbReference>
<protein>
    <recommendedName>
        <fullName evidence="3 8">Thiazole synthase</fullName>
        <ecNumber evidence="3 8">2.8.1.10</ecNumber>
    </recommendedName>
</protein>
<evidence type="ECO:0000256" key="8">
    <source>
        <dbReference type="HAMAP-Rule" id="MF_00443"/>
    </source>
</evidence>
<dbReference type="InterPro" id="IPR033983">
    <property type="entry name" value="Thiazole_synthase_ThiG"/>
</dbReference>
<evidence type="ECO:0000313" key="10">
    <source>
        <dbReference type="EMBL" id="MBG0779844.1"/>
    </source>
</evidence>
<evidence type="ECO:0000256" key="2">
    <source>
        <dbReference type="ARBA" id="ARBA00004948"/>
    </source>
</evidence>
<dbReference type="CDD" id="cd04728">
    <property type="entry name" value="ThiG"/>
    <property type="match status" value="1"/>
</dbReference>
<feature type="binding site" evidence="8">
    <location>
        <position position="159"/>
    </location>
    <ligand>
        <name>1-deoxy-D-xylulose 5-phosphate</name>
        <dbReference type="ChEBI" id="CHEBI:57792"/>
    </ligand>
</feature>
<sequence length="257" mass="27480">MADTLTLGHRNFTSRLLTGTGKFASNEQIRPMLSASGSEIITVALRRVDLQASPQDNILTHIPDHVTLLPNTSGARTAEEAVRIARIAREAGCGDFIKIEVITDMQYLLPDNHETLKAAEILAKDDFIVLPYVMPDITISRQLYDAGAAAVMPLGSPIGSNRGLEMKPMIQRIIDTRRLPVIVDAGIGRPSQAAEAMEMGADAVLVNTAIATARDPVQAGKAFSLAVTAGRMAYQAGMAGSSRRARASSPLTGFLQE</sequence>
<dbReference type="GO" id="GO:1990107">
    <property type="term" value="F:thiazole synthase activity"/>
    <property type="evidence" value="ECO:0007669"/>
    <property type="project" value="UniProtKB-EC"/>
</dbReference>
<dbReference type="EC" id="2.8.1.10" evidence="3 8"/>
<dbReference type="AlphaFoldDB" id="A0A931CY36"/>
<gene>
    <name evidence="8" type="primary">thiG</name>
    <name evidence="10" type="ORF">H0S81_07960</name>
</gene>
<name>A0A931CY36_9BACT</name>
<comment type="pathway">
    <text evidence="2 8">Cofactor biosynthesis; thiamine diphosphate biosynthesis.</text>
</comment>
<keyword evidence="6 8" id="KW-0704">Schiff base</keyword>
<comment type="function">
    <text evidence="1 8">Catalyzes the rearrangement of 1-deoxy-D-xylulose 5-phosphate (DXP) to produce the thiazole phosphate moiety of thiamine. Sulfur is provided by the thiocarboxylate moiety of the carrier protein ThiS. In vitro, sulfur can be provided by H(2)S.</text>
</comment>
<evidence type="ECO:0000256" key="4">
    <source>
        <dbReference type="ARBA" id="ARBA00022679"/>
    </source>
</evidence>
<evidence type="ECO:0000256" key="3">
    <source>
        <dbReference type="ARBA" id="ARBA00011960"/>
    </source>
</evidence>
<dbReference type="Gene3D" id="3.20.20.70">
    <property type="entry name" value="Aldolase class I"/>
    <property type="match status" value="1"/>
</dbReference>
<dbReference type="SUPFAM" id="SSF110399">
    <property type="entry name" value="ThiG-like"/>
    <property type="match status" value="1"/>
</dbReference>
<keyword evidence="4 8" id="KW-0808">Transferase</keyword>
<dbReference type="EMBL" id="JACCQK010000467">
    <property type="protein sequence ID" value="MBG0779844.1"/>
    <property type="molecule type" value="Genomic_DNA"/>
</dbReference>
<comment type="subunit">
    <text evidence="8">Homotetramer. Forms heterodimers with either ThiH or ThiS.</text>
</comment>
<dbReference type="GO" id="GO:0005737">
    <property type="term" value="C:cytoplasm"/>
    <property type="evidence" value="ECO:0007669"/>
    <property type="project" value="UniProtKB-SubCell"/>
</dbReference>
<feature type="domain" description="Thiazole synthase ThiG" evidence="9">
    <location>
        <begin position="7"/>
        <end position="250"/>
    </location>
</feature>
<proteinExistence type="inferred from homology"/>
<feature type="binding site" evidence="8">
    <location>
        <begin position="185"/>
        <end position="186"/>
    </location>
    <ligand>
        <name>1-deoxy-D-xylulose 5-phosphate</name>
        <dbReference type="ChEBI" id="CHEBI:57792"/>
    </ligand>
</feature>
<comment type="caution">
    <text evidence="10">The sequence shown here is derived from an EMBL/GenBank/DDBJ whole genome shotgun (WGS) entry which is preliminary data.</text>
</comment>
<dbReference type="Pfam" id="PF05690">
    <property type="entry name" value="ThiG"/>
    <property type="match status" value="1"/>
</dbReference>
<dbReference type="InterPro" id="IPR008867">
    <property type="entry name" value="ThiG"/>
</dbReference>
<evidence type="ECO:0000256" key="7">
    <source>
        <dbReference type="ARBA" id="ARBA00049897"/>
    </source>
</evidence>
<evidence type="ECO:0000256" key="5">
    <source>
        <dbReference type="ARBA" id="ARBA00022977"/>
    </source>
</evidence>
<dbReference type="GO" id="GO:0009229">
    <property type="term" value="P:thiamine diphosphate biosynthetic process"/>
    <property type="evidence" value="ECO:0007669"/>
    <property type="project" value="UniProtKB-UniRule"/>
</dbReference>
<evidence type="ECO:0000256" key="1">
    <source>
        <dbReference type="ARBA" id="ARBA00002834"/>
    </source>
</evidence>
<keyword evidence="8" id="KW-0963">Cytoplasm</keyword>
<comment type="similarity">
    <text evidence="8">Belongs to the ThiG family.</text>
</comment>
<accession>A0A931CY36</accession>
<keyword evidence="5 8" id="KW-0784">Thiamine biosynthesis</keyword>